<comment type="caution">
    <text evidence="2">The sequence shown here is derived from an EMBL/GenBank/DDBJ whole genome shotgun (WGS) entry which is preliminary data.</text>
</comment>
<proteinExistence type="predicted"/>
<dbReference type="EMBL" id="CAJVAS010000011">
    <property type="protein sequence ID" value="CAG7628439.1"/>
    <property type="molecule type" value="Genomic_DNA"/>
</dbReference>
<evidence type="ECO:0000313" key="2">
    <source>
        <dbReference type="EMBL" id="CAG7628439.1"/>
    </source>
</evidence>
<protein>
    <recommendedName>
        <fullName evidence="4">Type II secretion system protein GspF domain-containing protein</fullName>
    </recommendedName>
</protein>
<reference evidence="2" key="1">
    <citation type="submission" date="2021-06" db="EMBL/GenBank/DDBJ databases">
        <authorList>
            <person name="Criscuolo A."/>
        </authorList>
    </citation>
    <scope>NUCLEOTIDE SEQUENCE</scope>
    <source>
        <strain evidence="2">CIP111600</strain>
    </source>
</reference>
<keyword evidence="1" id="KW-1133">Transmembrane helix</keyword>
<feature type="transmembrane region" description="Helical" evidence="1">
    <location>
        <begin position="88"/>
        <end position="108"/>
    </location>
</feature>
<gene>
    <name evidence="2" type="ORF">PAESOLCIP111_03019</name>
</gene>
<keyword evidence="1" id="KW-0472">Membrane</keyword>
<evidence type="ECO:0000313" key="3">
    <source>
        <dbReference type="Proteomes" id="UP000693672"/>
    </source>
</evidence>
<organism evidence="2 3">
    <name type="scientific">Paenibacillus solanacearum</name>
    <dbReference type="NCBI Taxonomy" id="2048548"/>
    <lineage>
        <taxon>Bacteria</taxon>
        <taxon>Bacillati</taxon>
        <taxon>Bacillota</taxon>
        <taxon>Bacilli</taxon>
        <taxon>Bacillales</taxon>
        <taxon>Paenibacillaceae</taxon>
        <taxon>Paenibacillus</taxon>
    </lineage>
</organism>
<feature type="transmembrane region" description="Helical" evidence="1">
    <location>
        <begin position="256"/>
        <end position="278"/>
    </location>
</feature>
<sequence>MWWLYKLLFVCLFATGSAMLWLSLAGTFRYGRTSRLAMLLERARSADRISWLHDKRQKSREGTRERAFREKAKLAGLPAEMSYAQFQLLRLAVAFGLLLIGLWTMPAGGIDLTMLLRILTAGVFGWFIPVLYVLTAAARRRTGYMIEIAKLSHRLSVCVSDKADIRELLIRASRTLKLLRPHVQELTVLWGKDQRAAIWRFKEAVGISEVFPLVNALEAISQADSKAVVTVLKQQTAGIEATLSSEINRKIENAPIWISFYIMIPFSIIVILFLYPWVVTISSQLLSSFQGS</sequence>
<keyword evidence="3" id="KW-1185">Reference proteome</keyword>
<keyword evidence="1" id="KW-0812">Transmembrane</keyword>
<evidence type="ECO:0008006" key="4">
    <source>
        <dbReference type="Google" id="ProtNLM"/>
    </source>
</evidence>
<feature type="transmembrane region" description="Helical" evidence="1">
    <location>
        <begin position="6"/>
        <end position="28"/>
    </location>
</feature>
<name>A0A916K374_9BACL</name>
<evidence type="ECO:0000256" key="1">
    <source>
        <dbReference type="SAM" id="Phobius"/>
    </source>
</evidence>
<feature type="transmembrane region" description="Helical" evidence="1">
    <location>
        <begin position="114"/>
        <end position="135"/>
    </location>
</feature>
<dbReference type="AlphaFoldDB" id="A0A916K374"/>
<accession>A0A916K374</accession>
<dbReference type="Proteomes" id="UP000693672">
    <property type="component" value="Unassembled WGS sequence"/>
</dbReference>
<dbReference type="RefSeq" id="WP_218092772.1">
    <property type="nucleotide sequence ID" value="NZ_CAJVAS010000011.1"/>
</dbReference>